<feature type="transmembrane region" description="Helical" evidence="4">
    <location>
        <begin position="122"/>
        <end position="149"/>
    </location>
</feature>
<dbReference type="RefSeq" id="WP_149389541.1">
    <property type="nucleotide sequence ID" value="NZ_SMRS01000001.1"/>
</dbReference>
<dbReference type="EMBL" id="SMRS01000001">
    <property type="protein sequence ID" value="KAA0876291.1"/>
    <property type="molecule type" value="Genomic_DNA"/>
</dbReference>
<keyword evidence="7" id="KW-1185">Reference proteome</keyword>
<gene>
    <name evidence="6" type="ORF">E1H14_00720</name>
</gene>
<name>A0A5A9WA46_9GAMM</name>
<dbReference type="Pfam" id="PF00990">
    <property type="entry name" value="GGDEF"/>
    <property type="match status" value="1"/>
</dbReference>
<evidence type="ECO:0000313" key="7">
    <source>
        <dbReference type="Proteomes" id="UP000325302"/>
    </source>
</evidence>
<dbReference type="InterPro" id="IPR000160">
    <property type="entry name" value="GGDEF_dom"/>
</dbReference>
<dbReference type="GO" id="GO:1902201">
    <property type="term" value="P:negative regulation of bacterial-type flagellum-dependent cell motility"/>
    <property type="evidence" value="ECO:0007669"/>
    <property type="project" value="TreeGrafter"/>
</dbReference>
<keyword evidence="4" id="KW-1133">Transmembrane helix</keyword>
<feature type="transmembrane region" description="Helical" evidence="4">
    <location>
        <begin position="88"/>
        <end position="110"/>
    </location>
</feature>
<dbReference type="NCBIfam" id="TIGR00254">
    <property type="entry name" value="GGDEF"/>
    <property type="match status" value="1"/>
</dbReference>
<evidence type="ECO:0000256" key="1">
    <source>
        <dbReference type="ARBA" id="ARBA00001946"/>
    </source>
</evidence>
<evidence type="ECO:0000256" key="4">
    <source>
        <dbReference type="SAM" id="Phobius"/>
    </source>
</evidence>
<comment type="cofactor">
    <cofactor evidence="1">
        <name>Mg(2+)</name>
        <dbReference type="ChEBI" id="CHEBI:18420"/>
    </cofactor>
</comment>
<accession>A0A5A9WA46</accession>
<dbReference type="GO" id="GO:0043709">
    <property type="term" value="P:cell adhesion involved in single-species biofilm formation"/>
    <property type="evidence" value="ECO:0007669"/>
    <property type="project" value="TreeGrafter"/>
</dbReference>
<comment type="catalytic activity">
    <reaction evidence="3">
        <text>2 GTP = 3',3'-c-di-GMP + 2 diphosphate</text>
        <dbReference type="Rhea" id="RHEA:24898"/>
        <dbReference type="ChEBI" id="CHEBI:33019"/>
        <dbReference type="ChEBI" id="CHEBI:37565"/>
        <dbReference type="ChEBI" id="CHEBI:58805"/>
        <dbReference type="EC" id="2.7.7.65"/>
    </reaction>
</comment>
<dbReference type="PROSITE" id="PS50887">
    <property type="entry name" value="GGDEF"/>
    <property type="match status" value="1"/>
</dbReference>
<keyword evidence="4" id="KW-0472">Membrane</keyword>
<dbReference type="PANTHER" id="PTHR45138">
    <property type="entry name" value="REGULATORY COMPONENTS OF SENSORY TRANSDUCTION SYSTEM"/>
    <property type="match status" value="1"/>
</dbReference>
<dbReference type="OrthoDB" id="5296913at2"/>
<evidence type="ECO:0000256" key="2">
    <source>
        <dbReference type="ARBA" id="ARBA00012528"/>
    </source>
</evidence>
<evidence type="ECO:0000259" key="5">
    <source>
        <dbReference type="PROSITE" id="PS50887"/>
    </source>
</evidence>
<dbReference type="SMART" id="SM00267">
    <property type="entry name" value="GGDEF"/>
    <property type="match status" value="1"/>
</dbReference>
<reference evidence="6 7" key="1">
    <citation type="submission" date="2019-03" db="EMBL/GenBank/DDBJ databases">
        <title>Nitrincola sp. nov. isolated from an Indian soda lake.</title>
        <authorList>
            <person name="Joshi A."/>
            <person name="Thite S.V."/>
            <person name="Joseph N."/>
            <person name="Dhotre D."/>
            <person name="Moorthy M."/>
            <person name="Shouche Y.S."/>
        </authorList>
    </citation>
    <scope>NUCLEOTIDE SEQUENCE [LARGE SCALE GENOMIC DNA]</scope>
    <source>
        <strain evidence="6 7">MEB193</strain>
    </source>
</reference>
<organism evidence="6 7">
    <name type="scientific">Nitrincola tapanii</name>
    <dbReference type="NCBI Taxonomy" id="1708751"/>
    <lineage>
        <taxon>Bacteria</taxon>
        <taxon>Pseudomonadati</taxon>
        <taxon>Pseudomonadota</taxon>
        <taxon>Gammaproteobacteria</taxon>
        <taxon>Oceanospirillales</taxon>
        <taxon>Oceanospirillaceae</taxon>
        <taxon>Nitrincola</taxon>
    </lineage>
</organism>
<dbReference type="EC" id="2.7.7.65" evidence="2"/>
<proteinExistence type="predicted"/>
<evidence type="ECO:0000313" key="6">
    <source>
        <dbReference type="EMBL" id="KAA0876291.1"/>
    </source>
</evidence>
<dbReference type="SUPFAM" id="SSF55073">
    <property type="entry name" value="Nucleotide cyclase"/>
    <property type="match status" value="1"/>
</dbReference>
<dbReference type="GO" id="GO:0005886">
    <property type="term" value="C:plasma membrane"/>
    <property type="evidence" value="ECO:0007669"/>
    <property type="project" value="TreeGrafter"/>
</dbReference>
<sequence length="362" mass="40655">MFPILELISSQRHSRYFKQTRSHFIYRRVRLLSLILALLQTAWIFVDHLLLPEEVWWAVAVTRMISSAAFLGLFFWAQRPYNTDLALLRLLLLFLFLSCFHATSTAFLILHQVDQAVAGYEFFPFMIITMLAIFPLTLLEVAGITLLMLTIELGSQLLRGQWGELTALNNLWLLGVLALIAGWAAVNQMNMLLGLYRQATRDALTGLANRRLVLEQLDADIQSCREESQPLSVLLFDLDKFKGFNDKYGHAAGDIVLKEFAAILKQQARKKLDLPGRFGGEEFLLILPGQDEQAAIEMAQQIGQACRDSLVWIPGNLQVSFTTSIGIAGLRLGENSSDLIRRADEALYAAKAAGRDGWVVAQ</sequence>
<protein>
    <recommendedName>
        <fullName evidence="2">diguanylate cyclase</fullName>
        <ecNumber evidence="2">2.7.7.65</ecNumber>
    </recommendedName>
</protein>
<dbReference type="Proteomes" id="UP000325302">
    <property type="component" value="Unassembled WGS sequence"/>
</dbReference>
<dbReference type="AlphaFoldDB" id="A0A5A9WA46"/>
<dbReference type="InterPro" id="IPR050469">
    <property type="entry name" value="Diguanylate_Cyclase"/>
</dbReference>
<keyword evidence="4" id="KW-0812">Transmembrane</keyword>
<dbReference type="PANTHER" id="PTHR45138:SF9">
    <property type="entry name" value="DIGUANYLATE CYCLASE DGCM-RELATED"/>
    <property type="match status" value="1"/>
</dbReference>
<feature type="transmembrane region" description="Helical" evidence="4">
    <location>
        <begin position="56"/>
        <end position="76"/>
    </location>
</feature>
<dbReference type="FunFam" id="3.30.70.270:FF:000001">
    <property type="entry name" value="Diguanylate cyclase domain protein"/>
    <property type="match status" value="1"/>
</dbReference>
<feature type="transmembrane region" description="Helical" evidence="4">
    <location>
        <begin position="31"/>
        <end position="50"/>
    </location>
</feature>
<dbReference type="CDD" id="cd01949">
    <property type="entry name" value="GGDEF"/>
    <property type="match status" value="1"/>
</dbReference>
<evidence type="ECO:0000256" key="3">
    <source>
        <dbReference type="ARBA" id="ARBA00034247"/>
    </source>
</evidence>
<feature type="domain" description="GGDEF" evidence="5">
    <location>
        <begin position="229"/>
        <end position="362"/>
    </location>
</feature>
<dbReference type="Gene3D" id="3.30.70.270">
    <property type="match status" value="1"/>
</dbReference>
<dbReference type="GO" id="GO:0052621">
    <property type="term" value="F:diguanylate cyclase activity"/>
    <property type="evidence" value="ECO:0007669"/>
    <property type="project" value="UniProtKB-EC"/>
</dbReference>
<feature type="transmembrane region" description="Helical" evidence="4">
    <location>
        <begin position="170"/>
        <end position="186"/>
    </location>
</feature>
<comment type="caution">
    <text evidence="6">The sequence shown here is derived from an EMBL/GenBank/DDBJ whole genome shotgun (WGS) entry which is preliminary data.</text>
</comment>
<dbReference type="InterPro" id="IPR029787">
    <property type="entry name" value="Nucleotide_cyclase"/>
</dbReference>
<dbReference type="InterPro" id="IPR043128">
    <property type="entry name" value="Rev_trsase/Diguanyl_cyclase"/>
</dbReference>